<evidence type="ECO:0000313" key="3">
    <source>
        <dbReference type="Proteomes" id="UP000295443"/>
    </source>
</evidence>
<protein>
    <submittedName>
        <fullName evidence="2">Uncharacterized protein</fullName>
    </submittedName>
</protein>
<keyword evidence="1" id="KW-0175">Coiled coil</keyword>
<evidence type="ECO:0000313" key="2">
    <source>
        <dbReference type="EMBL" id="TCJ15195.1"/>
    </source>
</evidence>
<organism evidence="2 3">
    <name type="scientific">Parasulfuritortus cantonensis</name>
    <dbReference type="NCBI Taxonomy" id="2528202"/>
    <lineage>
        <taxon>Bacteria</taxon>
        <taxon>Pseudomonadati</taxon>
        <taxon>Pseudomonadota</taxon>
        <taxon>Betaproteobacteria</taxon>
        <taxon>Nitrosomonadales</taxon>
        <taxon>Thiobacillaceae</taxon>
        <taxon>Parasulfuritortus</taxon>
    </lineage>
</organism>
<keyword evidence="3" id="KW-1185">Reference proteome</keyword>
<evidence type="ECO:0000256" key="1">
    <source>
        <dbReference type="SAM" id="Coils"/>
    </source>
</evidence>
<accession>A0A4R1BDL0</accession>
<dbReference type="AlphaFoldDB" id="A0A4R1BDL0"/>
<dbReference type="Proteomes" id="UP000295443">
    <property type="component" value="Unassembled WGS sequence"/>
</dbReference>
<sequence>MDMAQGSRAVHDLSELVGLWTGQLDGKTVLKRSGRMVMDLNQQLDEIEREMMQLAEVTRAHNGTGLQLTLQRRATGAVALRWKAGAKALSAEALASRLDRLPAEAARWYRDTEASARWLNARERLVRHARQVMRDLYAVEN</sequence>
<name>A0A4R1BDL0_9PROT</name>
<gene>
    <name evidence="2" type="ORF">EZJ19_07755</name>
</gene>
<feature type="coiled-coil region" evidence="1">
    <location>
        <begin position="30"/>
        <end position="60"/>
    </location>
</feature>
<proteinExistence type="predicted"/>
<dbReference type="EMBL" id="SJZB01000029">
    <property type="protein sequence ID" value="TCJ15195.1"/>
    <property type="molecule type" value="Genomic_DNA"/>
</dbReference>
<dbReference type="RefSeq" id="WP_131446303.1">
    <property type="nucleotide sequence ID" value="NZ_SJZB01000029.1"/>
</dbReference>
<comment type="caution">
    <text evidence="2">The sequence shown here is derived from an EMBL/GenBank/DDBJ whole genome shotgun (WGS) entry which is preliminary data.</text>
</comment>
<reference evidence="2 3" key="1">
    <citation type="submission" date="2019-03" db="EMBL/GenBank/DDBJ databases">
        <title>Genome sequence of Thiobacillaceae bacterium LSR1, a sulfur-oxidizing bacterium isolated from freshwater sediment.</title>
        <authorList>
            <person name="Li S."/>
        </authorList>
    </citation>
    <scope>NUCLEOTIDE SEQUENCE [LARGE SCALE GENOMIC DNA]</scope>
    <source>
        <strain evidence="2 3">LSR1</strain>
    </source>
</reference>